<dbReference type="InterPro" id="IPR011081">
    <property type="entry name" value="Big_4"/>
</dbReference>
<feature type="domain" description="SLH" evidence="1">
    <location>
        <begin position="1789"/>
        <end position="1849"/>
    </location>
</feature>
<protein>
    <recommendedName>
        <fullName evidence="1">SLH domain-containing protein</fullName>
    </recommendedName>
</protein>
<dbReference type="EMBL" id="BOSE01000006">
    <property type="protein sequence ID" value="GIP17643.1"/>
    <property type="molecule type" value="Genomic_DNA"/>
</dbReference>
<gene>
    <name evidence="2" type="ORF">J40TS1_32850</name>
</gene>
<accession>A0A919YVM3</accession>
<feature type="domain" description="SLH" evidence="1">
    <location>
        <begin position="1663"/>
        <end position="1726"/>
    </location>
</feature>
<dbReference type="PANTHER" id="PTHR42754:SF1">
    <property type="entry name" value="LIPOPROTEIN"/>
    <property type="match status" value="1"/>
</dbReference>
<dbReference type="PANTHER" id="PTHR42754">
    <property type="entry name" value="ENDOGLUCANASE"/>
    <property type="match status" value="1"/>
</dbReference>
<organism evidence="2 3">
    <name type="scientific">Paenibacillus montaniterrae</name>
    <dbReference type="NCBI Taxonomy" id="429341"/>
    <lineage>
        <taxon>Bacteria</taxon>
        <taxon>Bacillati</taxon>
        <taxon>Bacillota</taxon>
        <taxon>Bacilli</taxon>
        <taxon>Bacillales</taxon>
        <taxon>Paenibacillaceae</taxon>
        <taxon>Paenibacillus</taxon>
    </lineage>
</organism>
<evidence type="ECO:0000313" key="3">
    <source>
        <dbReference type="Proteomes" id="UP000683139"/>
    </source>
</evidence>
<comment type="caution">
    <text evidence="2">The sequence shown here is derived from an EMBL/GenBank/DDBJ whole genome shotgun (WGS) entry which is preliminary data.</text>
</comment>
<dbReference type="Pfam" id="PF07532">
    <property type="entry name" value="Big_4"/>
    <property type="match status" value="12"/>
</dbReference>
<dbReference type="Pfam" id="PF00395">
    <property type="entry name" value="SLH"/>
    <property type="match status" value="3"/>
</dbReference>
<evidence type="ECO:0000259" key="1">
    <source>
        <dbReference type="PROSITE" id="PS51272"/>
    </source>
</evidence>
<proteinExistence type="predicted"/>
<sequence>MHTTVSQNFGISAVKPTSDGKYIVVGENYISKMNKARAIEWSTLIFEEEPDRFTSLNYVMQARDDGYLFAGRDFVRDQWIYGKLDAGGSYMFVKETGDYSQGSVAAIFEDTNGFFVIGYVGSGAERDIQLLWTDHNGNKITDKRISRAGEQYVRDVQKIGNNYLIIGDSGSLNTNGYTVMIDQAGNIVRDFISVGTGSTTLQSAYILEDGSYFLTGSDLSSGQRALLIKVNANHEQEWMRTYPSQTNSNSLAYHIASTLDGGYIIAGGNNSLNGMLLKIDANGNRQWEKWFAGTYNLRFVEQLEDGSYLTAGNAASGPFLHVKVGAPAELSIDDASNTIIGLTEAMEYSLDNGTVYTPYLSSAPPIFPGDLNVLVRYKQDWSAGYEAGAPIELKFTQNAIAASVSELDKLIVPNGTELSALELPEKVEVTLSDDTTLDVAVAWDNGTPAYNGTVAGTYLFKGDLALPVGIDNPQELAASIVVEVEEAPVVPVTVKSVAQMDKLIVPNGTELSALELPEKVEVTLSDDTTLEVAVSWDNGTPAYNGTVAGTYLFSGNLALPAGIDNPGELVASIEVEVEEAPIVAVTVESVAQLDKLIVPNGTELSTLELPEKVEVTLSDNTTLEVAVAWDSGTPAYNGTVAGTYQFKGNLALPAGIENPGELVASIEVEVEEAPIVAVTVESVAQLDKLIVPTGTEQSALELPEKVEVTLSDDTTLEVAVAWDNGKPAYNGTVAGTYHFKGNLALPAGIDNPGELVASIEIEVEEAPVVAVTVESVAQLDKLIVPYKTELIELKLPEKVELTLSDNTTLEVAVAWDNGTPAYNGTVAGTYLFRGNLALPAGIENPGELVASIEVEVKEAPIVAVTVESVAQLDKLIVPNGTELSALELPEKVEVTLSDDKTLEVAVSWDNGTPAYNGTVAGTYLFKGNLALPAGIDNPQELTASIEVEVEEAPVVPVTVKSVAQLEKLIMPNGTELSALALPEKVEVTLSDDTTLEVAVSWDNGTPAYNGTVAGTYQFKGNLALPAGIDNPQELTASIEVEVEEAPVVPVTVESVAQLDKLIVPNGTEQSALELPEKVEVTLSDDTTLEVAVAWDNGTPAYNGTVAGTYLFKGNLALPVGIDNPQELAASIVVEVEEAPVVPVTVKSVAQMDKLIVPNGTELSVLELPAKVKVTLSDDTTLEVAVAWDNGTPAYNGTVAGTYLFKGDLSLPAGIENPGELVASIEVEVEEAPIVAVTVESVAQLDKLIVPNGTELSAIELPEKVKVTLSDNTTLEVAVSWDNFTPAYNGTVAGTYQFKGELALPAGINNPQGLVASIEVEVEEAPIVPVTVESVAQLDKLIVPNGTQRTTLELPEKVEVTLSDNTTLEVAVTWDNGTPAYNGTVAGTYQFKGNLALPAGISNPQELVAGIEVEVEEAQVVPVTVKLVAELEKLTVTYGTELSALELPEKVKVTLSDNTALEVAVTWDNGTPTYNGAVAGTYQFKGNLALPAGIDNPQQLAAGISVEVARQVISPQPSVPSNKLYLYCNEIGCSTSYGNELKVEIGSNAYDGPFTVSIEKLALSEQQRAALPAESQPLSAAFELLKSFEGSLKQPTRLSFAFDESMLQQGYRAALHYYDPVQAEWLEIAGEVDAGTFVAEVDQFATFALLAVKDEVLLENPSPESPAQFNDTANHWAQLAIKRAAAIQLVDGFADGSFRPDELITREQFITILARALGWTDSAAKLDFQDADTVAPWAAQAVAAAVEHQVIQGYADGTVRPSEAITRAEMVAFISRAVEWDDHNAEDQALSSFTDHAEVPKWASAAFAKAVEEKLIVGSSSQKLEPLQIATRAEAVVMLIRLLDLLGLNS</sequence>
<dbReference type="InterPro" id="IPR025142">
    <property type="entry name" value="DUF4073"/>
</dbReference>
<dbReference type="Pfam" id="PF13285">
    <property type="entry name" value="DUF4073"/>
    <property type="match status" value="1"/>
</dbReference>
<feature type="domain" description="SLH" evidence="1">
    <location>
        <begin position="1728"/>
        <end position="1787"/>
    </location>
</feature>
<evidence type="ECO:0000313" key="2">
    <source>
        <dbReference type="EMBL" id="GIP17643.1"/>
    </source>
</evidence>
<dbReference type="Proteomes" id="UP000683139">
    <property type="component" value="Unassembled WGS sequence"/>
</dbReference>
<keyword evidence="3" id="KW-1185">Reference proteome</keyword>
<dbReference type="PROSITE" id="PS51272">
    <property type="entry name" value="SLH"/>
    <property type="match status" value="3"/>
</dbReference>
<reference evidence="2" key="1">
    <citation type="submission" date="2021-03" db="EMBL/GenBank/DDBJ databases">
        <title>Antimicrobial resistance genes in bacteria isolated from Japanese honey, and their potential for conferring macrolide and lincosamide resistance in the American foulbrood pathogen Paenibacillus larvae.</title>
        <authorList>
            <person name="Okamoto M."/>
            <person name="Kumagai M."/>
            <person name="Kanamori H."/>
            <person name="Takamatsu D."/>
        </authorList>
    </citation>
    <scope>NUCLEOTIDE SEQUENCE</scope>
    <source>
        <strain evidence="2">J40TS1</strain>
    </source>
</reference>
<dbReference type="InterPro" id="IPR001119">
    <property type="entry name" value="SLH_dom"/>
</dbReference>
<name>A0A919YVM3_9BACL</name>